<dbReference type="Proteomes" id="UP000008064">
    <property type="component" value="Unassembled WGS sequence"/>
</dbReference>
<proteinExistence type="predicted"/>
<dbReference type="HOGENOM" id="CLU_1082448_0_0_1"/>
<dbReference type="EMBL" id="GL945435">
    <property type="protein sequence ID" value="EGO23677.1"/>
    <property type="molecule type" value="Genomic_DNA"/>
</dbReference>
<dbReference type="GeneID" id="18815127"/>
<accession>F8NYK6</accession>
<evidence type="ECO:0000313" key="1">
    <source>
        <dbReference type="EMBL" id="EGO23677.1"/>
    </source>
</evidence>
<dbReference type="KEGG" id="sla:SERLADRAFT_438989"/>
<dbReference type="OrthoDB" id="2690740at2759"/>
<gene>
    <name evidence="1" type="ORF">SERLADRAFT_438989</name>
</gene>
<reference evidence="1" key="1">
    <citation type="submission" date="2011-04" db="EMBL/GenBank/DDBJ databases">
        <title>Evolution of plant cell wall degrading machinery underlies the functional diversity of forest fungi.</title>
        <authorList>
            <consortium name="US DOE Joint Genome Institute (JGI-PGF)"/>
            <person name="Eastwood D.C."/>
            <person name="Floudas D."/>
            <person name="Binder M."/>
            <person name="Majcherczyk A."/>
            <person name="Schneider P."/>
            <person name="Aerts A."/>
            <person name="Asiegbu F.O."/>
            <person name="Baker S.E."/>
            <person name="Barry K."/>
            <person name="Bendiksby M."/>
            <person name="Blumentritt M."/>
            <person name="Coutinho P.M."/>
            <person name="Cullen D."/>
            <person name="Cullen D."/>
            <person name="Gathman A."/>
            <person name="Goodell B."/>
            <person name="Henrissat B."/>
            <person name="Ihrmark K."/>
            <person name="Kauserud H."/>
            <person name="Kohler A."/>
            <person name="LaButti K."/>
            <person name="Lapidus A."/>
            <person name="Lavin J.L."/>
            <person name="Lee Y.-H."/>
            <person name="Lindquist E."/>
            <person name="Lilly W."/>
            <person name="Lucas S."/>
            <person name="Morin E."/>
            <person name="Murat C."/>
            <person name="Oguiza J.A."/>
            <person name="Park J."/>
            <person name="Pisabarro A.G."/>
            <person name="Riley R."/>
            <person name="Rosling A."/>
            <person name="Salamov A."/>
            <person name="Schmidt O."/>
            <person name="Schmutz J."/>
            <person name="Skrede I."/>
            <person name="Stenlid J."/>
            <person name="Wiebenga A."/>
            <person name="Xie X."/>
            <person name="Kues U."/>
            <person name="Hibbett D.S."/>
            <person name="Hoffmeister D."/>
            <person name="Hogberg N."/>
            <person name="Martin F."/>
            <person name="Grigoriev I.V."/>
            <person name="Watkinson S.C."/>
        </authorList>
    </citation>
    <scope>NUCLEOTIDE SEQUENCE</scope>
    <source>
        <strain evidence="1">S7.9</strain>
    </source>
</reference>
<sequence>MSEYVILSLALNSVPDSLSTVFTVQKLPISPQSPANKLFKAGIQLAVNLLQSPEAGLGLRVSISRMEDTLPWDLANFLRSPIPGTMEGNLIMDHIIPTISRMCHLFPISMASMFSPLTFSEQQVAQEFDCTDIASSNRFFDSVIFNLNPLILLHQLGYELLAPMSSFFPRPYSPPLSDSQDYLESPEDDGEDEHLTVQQKDVEKEKIVIHTTYDQLLSQNKQFRAEHNCQANNVWMECEREHVEKGNRINDVDDLQS</sequence>
<dbReference type="AlphaFoldDB" id="F8NYK6"/>
<dbReference type="RefSeq" id="XP_007319439.1">
    <property type="nucleotide sequence ID" value="XM_007319377.1"/>
</dbReference>
<name>F8NYK6_SERL9</name>
<organism>
    <name type="scientific">Serpula lacrymans var. lacrymans (strain S7.9)</name>
    <name type="common">Dry rot fungus</name>
    <dbReference type="NCBI Taxonomy" id="578457"/>
    <lineage>
        <taxon>Eukaryota</taxon>
        <taxon>Fungi</taxon>
        <taxon>Dikarya</taxon>
        <taxon>Basidiomycota</taxon>
        <taxon>Agaricomycotina</taxon>
        <taxon>Agaricomycetes</taxon>
        <taxon>Agaricomycetidae</taxon>
        <taxon>Boletales</taxon>
        <taxon>Coniophorineae</taxon>
        <taxon>Serpulaceae</taxon>
        <taxon>Serpula</taxon>
    </lineage>
</organism>
<protein>
    <submittedName>
        <fullName evidence="1">Uncharacterized protein</fullName>
    </submittedName>
</protein>